<evidence type="ECO:0000259" key="6">
    <source>
        <dbReference type="Pfam" id="PF08281"/>
    </source>
</evidence>
<dbReference type="Pfam" id="PF08281">
    <property type="entry name" value="Sigma70_r4_2"/>
    <property type="match status" value="1"/>
</dbReference>
<dbReference type="RefSeq" id="WP_085517381.1">
    <property type="nucleotide sequence ID" value="NZ_FXAW01000004.1"/>
</dbReference>
<feature type="domain" description="RNA polymerase sigma factor 70 region 4 type 2" evidence="6">
    <location>
        <begin position="105"/>
        <end position="154"/>
    </location>
</feature>
<dbReference type="InterPro" id="IPR013324">
    <property type="entry name" value="RNA_pol_sigma_r3/r4-like"/>
</dbReference>
<feature type="domain" description="RNA polymerase sigma-70 region 2" evidence="5">
    <location>
        <begin position="10"/>
        <end position="75"/>
    </location>
</feature>
<keyword evidence="8" id="KW-1185">Reference proteome</keyword>
<organism evidence="7 8">
    <name type="scientific">Marivirga sericea</name>
    <dbReference type="NCBI Taxonomy" id="1028"/>
    <lineage>
        <taxon>Bacteria</taxon>
        <taxon>Pseudomonadati</taxon>
        <taxon>Bacteroidota</taxon>
        <taxon>Cytophagia</taxon>
        <taxon>Cytophagales</taxon>
        <taxon>Marivirgaceae</taxon>
        <taxon>Marivirga</taxon>
    </lineage>
</organism>
<dbReference type="InterPro" id="IPR013249">
    <property type="entry name" value="RNA_pol_sigma70_r4_t2"/>
</dbReference>
<evidence type="ECO:0000259" key="5">
    <source>
        <dbReference type="Pfam" id="PF04542"/>
    </source>
</evidence>
<reference evidence="8" key="1">
    <citation type="submission" date="2017-04" db="EMBL/GenBank/DDBJ databases">
        <authorList>
            <person name="Varghese N."/>
            <person name="Submissions S."/>
        </authorList>
    </citation>
    <scope>NUCLEOTIDE SEQUENCE [LARGE SCALE GENOMIC DNA]</scope>
    <source>
        <strain evidence="8">DSM 4125</strain>
    </source>
</reference>
<dbReference type="InterPro" id="IPR039425">
    <property type="entry name" value="RNA_pol_sigma-70-like"/>
</dbReference>
<evidence type="ECO:0000256" key="4">
    <source>
        <dbReference type="ARBA" id="ARBA00023163"/>
    </source>
</evidence>
<dbReference type="STRING" id="1028.SAMN05661096_02352"/>
<evidence type="ECO:0000256" key="1">
    <source>
        <dbReference type="ARBA" id="ARBA00010641"/>
    </source>
</evidence>
<keyword evidence="2" id="KW-0805">Transcription regulation</keyword>
<gene>
    <name evidence="7" type="ORF">SAMN05661096_02352</name>
</gene>
<dbReference type="EMBL" id="FXAW01000004">
    <property type="protein sequence ID" value="SMG35518.1"/>
    <property type="molecule type" value="Genomic_DNA"/>
</dbReference>
<accession>A0A1X7K5L9</accession>
<dbReference type="OrthoDB" id="9780326at2"/>
<evidence type="ECO:0000256" key="3">
    <source>
        <dbReference type="ARBA" id="ARBA00023082"/>
    </source>
</evidence>
<dbReference type="PANTHER" id="PTHR43133:SF45">
    <property type="entry name" value="RNA POLYMERASE ECF-TYPE SIGMA FACTOR"/>
    <property type="match status" value="1"/>
</dbReference>
<evidence type="ECO:0000313" key="7">
    <source>
        <dbReference type="EMBL" id="SMG35518.1"/>
    </source>
</evidence>
<sequence length="168" mass="19603">MTEKKYVDIIEKNKHSIYRVCKLYSTDSFESEDLFQEVVYQIWKSSPSFKGTSKVSTWIYRIALNVCYKSILKHKKSSDKITSLDAIKVEELGDSNFQDENSRYEALQACINQLNKADQAVIVLFLEELSYREISETIGISENYVAVKMKRIREILHACLTPKLEHYE</sequence>
<dbReference type="Proteomes" id="UP000193804">
    <property type="component" value="Unassembled WGS sequence"/>
</dbReference>
<dbReference type="NCBIfam" id="TIGR02937">
    <property type="entry name" value="sigma70-ECF"/>
    <property type="match status" value="1"/>
</dbReference>
<dbReference type="InterPro" id="IPR007627">
    <property type="entry name" value="RNA_pol_sigma70_r2"/>
</dbReference>
<dbReference type="Gene3D" id="1.10.10.10">
    <property type="entry name" value="Winged helix-like DNA-binding domain superfamily/Winged helix DNA-binding domain"/>
    <property type="match status" value="1"/>
</dbReference>
<evidence type="ECO:0000256" key="2">
    <source>
        <dbReference type="ARBA" id="ARBA00023015"/>
    </source>
</evidence>
<dbReference type="PANTHER" id="PTHR43133">
    <property type="entry name" value="RNA POLYMERASE ECF-TYPE SIGMA FACTO"/>
    <property type="match status" value="1"/>
</dbReference>
<dbReference type="SUPFAM" id="SSF88946">
    <property type="entry name" value="Sigma2 domain of RNA polymerase sigma factors"/>
    <property type="match status" value="1"/>
</dbReference>
<dbReference type="InterPro" id="IPR013325">
    <property type="entry name" value="RNA_pol_sigma_r2"/>
</dbReference>
<dbReference type="AlphaFoldDB" id="A0A1X7K5L9"/>
<dbReference type="GO" id="GO:0006352">
    <property type="term" value="P:DNA-templated transcription initiation"/>
    <property type="evidence" value="ECO:0007669"/>
    <property type="project" value="InterPro"/>
</dbReference>
<evidence type="ECO:0000313" key="8">
    <source>
        <dbReference type="Proteomes" id="UP000193804"/>
    </source>
</evidence>
<dbReference type="Gene3D" id="1.10.1740.10">
    <property type="match status" value="1"/>
</dbReference>
<dbReference type="InterPro" id="IPR036388">
    <property type="entry name" value="WH-like_DNA-bd_sf"/>
</dbReference>
<comment type="similarity">
    <text evidence="1">Belongs to the sigma-70 factor family. ECF subfamily.</text>
</comment>
<keyword evidence="3" id="KW-0731">Sigma factor</keyword>
<dbReference type="Pfam" id="PF04542">
    <property type="entry name" value="Sigma70_r2"/>
    <property type="match status" value="1"/>
</dbReference>
<dbReference type="GO" id="GO:0003677">
    <property type="term" value="F:DNA binding"/>
    <property type="evidence" value="ECO:0007669"/>
    <property type="project" value="InterPro"/>
</dbReference>
<protein>
    <submittedName>
        <fullName evidence="7">RNA polymerase sigma-70 factor, ECF subfamily</fullName>
    </submittedName>
</protein>
<dbReference type="SUPFAM" id="SSF88659">
    <property type="entry name" value="Sigma3 and sigma4 domains of RNA polymerase sigma factors"/>
    <property type="match status" value="1"/>
</dbReference>
<name>A0A1X7K5L9_9BACT</name>
<proteinExistence type="inferred from homology"/>
<dbReference type="GO" id="GO:0016987">
    <property type="term" value="F:sigma factor activity"/>
    <property type="evidence" value="ECO:0007669"/>
    <property type="project" value="UniProtKB-KW"/>
</dbReference>
<keyword evidence="4" id="KW-0804">Transcription</keyword>
<dbReference type="InterPro" id="IPR014284">
    <property type="entry name" value="RNA_pol_sigma-70_dom"/>
</dbReference>